<keyword evidence="1" id="KW-0812">Transmembrane</keyword>
<keyword evidence="3" id="KW-1185">Reference proteome</keyword>
<protein>
    <submittedName>
        <fullName evidence="2">Uncharacterized protein</fullName>
    </submittedName>
</protein>
<name>A0A1Z4LRE2_9CYAN</name>
<evidence type="ECO:0000256" key="1">
    <source>
        <dbReference type="SAM" id="Phobius"/>
    </source>
</evidence>
<evidence type="ECO:0000313" key="2">
    <source>
        <dbReference type="EMBL" id="BAY83793.1"/>
    </source>
</evidence>
<organism evidence="2 3">
    <name type="scientific">Calothrix parasitica NIES-267</name>
    <dbReference type="NCBI Taxonomy" id="1973488"/>
    <lineage>
        <taxon>Bacteria</taxon>
        <taxon>Bacillati</taxon>
        <taxon>Cyanobacteriota</taxon>
        <taxon>Cyanophyceae</taxon>
        <taxon>Nostocales</taxon>
        <taxon>Calotrichaceae</taxon>
        <taxon>Calothrix</taxon>
    </lineage>
</organism>
<dbReference type="EMBL" id="AP018227">
    <property type="protein sequence ID" value="BAY83793.1"/>
    <property type="molecule type" value="Genomic_DNA"/>
</dbReference>
<dbReference type="Proteomes" id="UP000218418">
    <property type="component" value="Chromosome"/>
</dbReference>
<keyword evidence="1" id="KW-1133">Transmembrane helix</keyword>
<keyword evidence="1" id="KW-0472">Membrane</keyword>
<dbReference type="AlphaFoldDB" id="A0A1Z4LRE2"/>
<feature type="transmembrane region" description="Helical" evidence="1">
    <location>
        <begin position="87"/>
        <end position="109"/>
    </location>
</feature>
<gene>
    <name evidence="2" type="ORF">NIES267_32870</name>
</gene>
<evidence type="ECO:0000313" key="3">
    <source>
        <dbReference type="Proteomes" id="UP000218418"/>
    </source>
</evidence>
<feature type="transmembrane region" description="Helical" evidence="1">
    <location>
        <begin position="121"/>
        <end position="143"/>
    </location>
</feature>
<reference evidence="2 3" key="1">
    <citation type="submission" date="2017-06" db="EMBL/GenBank/DDBJ databases">
        <title>Genome sequencing of cyanobaciteial culture collection at National Institute for Environmental Studies (NIES).</title>
        <authorList>
            <person name="Hirose Y."/>
            <person name="Shimura Y."/>
            <person name="Fujisawa T."/>
            <person name="Nakamura Y."/>
            <person name="Kawachi M."/>
        </authorList>
    </citation>
    <scope>NUCLEOTIDE SEQUENCE [LARGE SCALE GENOMIC DNA]</scope>
    <source>
        <strain evidence="2 3">NIES-267</strain>
    </source>
</reference>
<sequence>MFKIPNSKNLATQLDYKGVYPCPVCRVGKVQNMPLMEAMSCDFCHQIFTVNLEQQQLKMPSREPPLVWRWNGFYWTEAHLEGVEFGWGYILATFAFVLLPTSLIALVAYNFPPNPNAPLSWVPYIWTILTFLSHLTIIIWLFVEVYQIPIKAYFRALQQRFPG</sequence>
<proteinExistence type="predicted"/>
<accession>A0A1Z4LRE2</accession>